<comment type="caution">
    <text evidence="3">The sequence shown here is derived from an EMBL/GenBank/DDBJ whole genome shotgun (WGS) entry which is preliminary data.</text>
</comment>
<dbReference type="EMBL" id="NXGH01000041">
    <property type="protein sequence ID" value="PRM87613.1"/>
    <property type="molecule type" value="Genomic_DNA"/>
</dbReference>
<evidence type="ECO:0000313" key="4">
    <source>
        <dbReference type="Proteomes" id="UP000238649"/>
    </source>
</evidence>
<dbReference type="Gene3D" id="3.40.50.2000">
    <property type="entry name" value="Glycogen Phosphorylase B"/>
    <property type="match status" value="2"/>
</dbReference>
<sequence>MKILLANNELRGGGAEKVIITLANEFLTMGHEVHIIIFNNIIEVDIPSNIYLHKIEGKYKLSKIFQLKFLLKKLENDNKFDLILSNLPETDYYIRKLNHPRTFFCIHTTFSKAYLENKNLLNSLKRKLKFYFRYKNQNIITVSNGVKNDFIDIMKIKPKMIQTIYNPINFEIINNLSLEENIVKEKDYIVHIANYGKVKGHDLLIKAYKQANINLKLVLVGKNVKQNTIGLVKELGIENKIIFVDYVKNPYPIIKNAKLLIVSSFYEGFSMVLAESLVLKTIVISTDCKSGPNEILVDELKDNLVPINNIKALSSKILETISNYDKFDNLNYEKFIQKFEAREIANKYINLVNLFK</sequence>
<dbReference type="Proteomes" id="UP000238649">
    <property type="component" value="Unassembled WGS sequence"/>
</dbReference>
<dbReference type="InterPro" id="IPR028098">
    <property type="entry name" value="Glyco_trans_4-like_N"/>
</dbReference>
<evidence type="ECO:0000313" key="3">
    <source>
        <dbReference type="EMBL" id="PRM87613.1"/>
    </source>
</evidence>
<feature type="domain" description="Glycosyltransferase subfamily 4-like N-terminal" evidence="2">
    <location>
        <begin position="13"/>
        <end position="170"/>
    </location>
</feature>
<dbReference type="OrthoDB" id="1522162at2"/>
<dbReference type="PANTHER" id="PTHR12526:SF638">
    <property type="entry name" value="SPORE COAT PROTEIN SA"/>
    <property type="match status" value="1"/>
</dbReference>
<gene>
    <name evidence="3" type="ORF">CJ671_09895</name>
</gene>
<feature type="domain" description="Glycosyl transferase family 1" evidence="1">
    <location>
        <begin position="179"/>
        <end position="331"/>
    </location>
</feature>
<evidence type="ECO:0000259" key="1">
    <source>
        <dbReference type="Pfam" id="PF00534"/>
    </source>
</evidence>
<dbReference type="CDD" id="cd03811">
    <property type="entry name" value="GT4_GT28_WabH-like"/>
    <property type="match status" value="1"/>
</dbReference>
<dbReference type="Pfam" id="PF13439">
    <property type="entry name" value="Glyco_transf_4"/>
    <property type="match status" value="1"/>
</dbReference>
<dbReference type="AlphaFoldDB" id="A0A2S9SM25"/>
<reference evidence="3 4" key="1">
    <citation type="submission" date="2017-09" db="EMBL/GenBank/DDBJ databases">
        <title>Reassesment of A. cryaerophilus.</title>
        <authorList>
            <person name="Perez-Cataluna A."/>
            <person name="Collado L."/>
            <person name="Salgado O."/>
            <person name="Lefinanco V."/>
            <person name="Figueras M.J."/>
        </authorList>
    </citation>
    <scope>NUCLEOTIDE SEQUENCE [LARGE SCALE GENOMIC DNA]</scope>
    <source>
        <strain evidence="3 4">LMG 9871</strain>
    </source>
</reference>
<dbReference type="SUPFAM" id="SSF53756">
    <property type="entry name" value="UDP-Glycosyltransferase/glycogen phosphorylase"/>
    <property type="match status" value="1"/>
</dbReference>
<accession>A0A2S9SM25</accession>
<evidence type="ECO:0000259" key="2">
    <source>
        <dbReference type="Pfam" id="PF13439"/>
    </source>
</evidence>
<dbReference type="RefSeq" id="WP_105912541.1">
    <property type="nucleotide sequence ID" value="NZ_NXGH01000041.1"/>
</dbReference>
<dbReference type="PANTHER" id="PTHR12526">
    <property type="entry name" value="GLYCOSYLTRANSFERASE"/>
    <property type="match status" value="1"/>
</dbReference>
<protein>
    <submittedName>
        <fullName evidence="3">Glycosyl transferase</fullName>
    </submittedName>
</protein>
<proteinExistence type="predicted"/>
<dbReference type="Pfam" id="PF00534">
    <property type="entry name" value="Glycos_transf_1"/>
    <property type="match status" value="1"/>
</dbReference>
<keyword evidence="3" id="KW-0808">Transferase</keyword>
<name>A0A2S9SM25_9BACT</name>
<dbReference type="InterPro" id="IPR001296">
    <property type="entry name" value="Glyco_trans_1"/>
</dbReference>
<organism evidence="3 4">
    <name type="scientific">Aliarcobacter cryaerophilus</name>
    <dbReference type="NCBI Taxonomy" id="28198"/>
    <lineage>
        <taxon>Bacteria</taxon>
        <taxon>Pseudomonadati</taxon>
        <taxon>Campylobacterota</taxon>
        <taxon>Epsilonproteobacteria</taxon>
        <taxon>Campylobacterales</taxon>
        <taxon>Arcobacteraceae</taxon>
        <taxon>Aliarcobacter</taxon>
    </lineage>
</organism>
<dbReference type="GO" id="GO:0016757">
    <property type="term" value="F:glycosyltransferase activity"/>
    <property type="evidence" value="ECO:0007669"/>
    <property type="project" value="InterPro"/>
</dbReference>